<dbReference type="AlphaFoldDB" id="A0A6C0B4S6"/>
<organism evidence="1">
    <name type="scientific">viral metagenome</name>
    <dbReference type="NCBI Taxonomy" id="1070528"/>
    <lineage>
        <taxon>unclassified sequences</taxon>
        <taxon>metagenomes</taxon>
        <taxon>organismal metagenomes</taxon>
    </lineage>
</organism>
<evidence type="ECO:0000313" key="1">
    <source>
        <dbReference type="EMBL" id="QHS86539.1"/>
    </source>
</evidence>
<accession>A0A6C0B4S6</accession>
<proteinExistence type="predicted"/>
<name>A0A6C0B4S6_9ZZZZ</name>
<sequence length="201" mass="23423">MVIQYNYKNLILNEVLSAYNIHLYNPMAFSLFSFSPVDASCFPSVLITIISEFNDERNVNRSKFISMCLEKSDKFKKLQKSNDNSACLLGVNNIVALTDFTLKIFSENYREEIFNRVNPINSDINHTLKKLKETNNANDIYQKQKDDFQKIILKKCKKIISRSSKYKSFDIKIKVSNNQTANKVSSLYKQIINNIDNLWTY</sequence>
<reference evidence="1" key="1">
    <citation type="journal article" date="2020" name="Nature">
        <title>Giant virus diversity and host interactions through global metagenomics.</title>
        <authorList>
            <person name="Schulz F."/>
            <person name="Roux S."/>
            <person name="Paez-Espino D."/>
            <person name="Jungbluth S."/>
            <person name="Walsh D.A."/>
            <person name="Denef V.J."/>
            <person name="McMahon K.D."/>
            <person name="Konstantinidis K.T."/>
            <person name="Eloe-Fadrosh E.A."/>
            <person name="Kyrpides N.C."/>
            <person name="Woyke T."/>
        </authorList>
    </citation>
    <scope>NUCLEOTIDE SEQUENCE</scope>
    <source>
        <strain evidence="1">GVMAG-M-3300009422-16</strain>
    </source>
</reference>
<dbReference type="EMBL" id="MN739058">
    <property type="protein sequence ID" value="QHS86539.1"/>
    <property type="molecule type" value="Genomic_DNA"/>
</dbReference>
<protein>
    <submittedName>
        <fullName evidence="1">Uncharacterized protein</fullName>
    </submittedName>
</protein>